<reference evidence="2" key="1">
    <citation type="submission" date="2016-10" db="EMBL/GenBank/DDBJ databases">
        <authorList>
            <person name="Varghese N."/>
            <person name="Submissions S."/>
        </authorList>
    </citation>
    <scope>NUCLEOTIDE SEQUENCE [LARGE SCALE GENOMIC DNA]</scope>
    <source>
        <strain evidence="2">ATCC 43811</strain>
    </source>
</reference>
<dbReference type="RefSeq" id="WP_092319611.1">
    <property type="nucleotide sequence ID" value="NZ_FOKY01000015.1"/>
</dbReference>
<evidence type="ECO:0000313" key="2">
    <source>
        <dbReference type="Proteomes" id="UP000240042"/>
    </source>
</evidence>
<evidence type="ECO:0000313" key="1">
    <source>
        <dbReference type="EMBL" id="SFB88335.1"/>
    </source>
</evidence>
<dbReference type="OrthoDB" id="1327410at2"/>
<proteinExistence type="predicted"/>
<dbReference type="STRING" id="34097.SAMN02745150_01178"/>
<accession>A0A1I1EML7</accession>
<name>A0A1I1EML7_BREAD</name>
<dbReference type="EMBL" id="FOKY01000015">
    <property type="protein sequence ID" value="SFB88335.1"/>
    <property type="molecule type" value="Genomic_DNA"/>
</dbReference>
<sequence length="508" mass="58219">MKKLTRQQYLKTIPLLLDLMDSETTPVGIAGKEKRKKQAKHDFWFFFSHYLPHYADQKSPEFHREMIELLESEKTRIAIAAPRGFAKSVLVSFAYVVWCILFEKRYFVVLVSATDALARDLSDFIRLEFTDNHRILEDFGSLLLGQGSEDDFTANKTRVLARGRKQAVRGFRNRQHRPDLIILDDIEKDEESMSPKTIQKTLDVINRGLVPSLKSGGKIVFIGTILRKRSVSGTLLLSEEEPWNMWERKIYRALEPDGNGGEKSLWEERFSVEFLQEQQRKIGLSAFHAEYQNMPSDEENSLFTESMIREGQREVGAPMALFIDPSVDGIKANDYKAGVLVSKNQDEFIVVDAVMGQGSDHKFFENIINLYQKYQDSILIVAVESNGFQAYFLKELQAFAEKEGVALPLHAIKNTLKKEHRITKLVPLFETNKIVFDGELIRSKTGKLLIEQLLYFPDSVVHDDGPDALEGAIRVLEARTNTKSSFILLPRPEKRTFPHTMFQTPGFF</sequence>
<dbReference type="Proteomes" id="UP000240042">
    <property type="component" value="Unassembled WGS sequence"/>
</dbReference>
<dbReference type="Gene3D" id="3.40.50.300">
    <property type="entry name" value="P-loop containing nucleotide triphosphate hydrolases"/>
    <property type="match status" value="1"/>
</dbReference>
<dbReference type="InterPro" id="IPR027417">
    <property type="entry name" value="P-loop_NTPase"/>
</dbReference>
<dbReference type="AlphaFoldDB" id="A0A1I1EML7"/>
<protein>
    <submittedName>
        <fullName evidence="1">Phage uncharacterized protein (Putative large terminase), C-terminal domain-containing protein</fullName>
    </submittedName>
</protein>
<dbReference type="NCBIfam" id="TIGR01630">
    <property type="entry name" value="psiM2_ORF9"/>
    <property type="match status" value="1"/>
</dbReference>
<gene>
    <name evidence="1" type="ORF">SAMN02745150_01178</name>
</gene>
<organism evidence="1 2">
    <name type="scientific">Brevinema andersonii</name>
    <dbReference type="NCBI Taxonomy" id="34097"/>
    <lineage>
        <taxon>Bacteria</taxon>
        <taxon>Pseudomonadati</taxon>
        <taxon>Spirochaetota</taxon>
        <taxon>Spirochaetia</taxon>
        <taxon>Brevinematales</taxon>
        <taxon>Brevinemataceae</taxon>
        <taxon>Brevinema</taxon>
    </lineage>
</organism>
<keyword evidence="2" id="KW-1185">Reference proteome</keyword>
<dbReference type="InterPro" id="IPR006517">
    <property type="entry name" value="Phage_terminase_lsu-like_C"/>
</dbReference>